<proteinExistence type="predicted"/>
<feature type="region of interest" description="Disordered" evidence="1">
    <location>
        <begin position="250"/>
        <end position="271"/>
    </location>
</feature>
<protein>
    <submittedName>
        <fullName evidence="2">F-box incomplete domain containing protein</fullName>
    </submittedName>
</protein>
<dbReference type="SUPFAM" id="SSF81383">
    <property type="entry name" value="F-box domain"/>
    <property type="match status" value="1"/>
</dbReference>
<evidence type="ECO:0000313" key="2">
    <source>
        <dbReference type="EMBL" id="AGO83502.2"/>
    </source>
</evidence>
<dbReference type="EMBL" id="KC977571">
    <property type="protein sequence ID" value="AGO83502.2"/>
    <property type="molecule type" value="Genomic_DNA"/>
</dbReference>
<organism evidence="2 3">
    <name type="scientific">Pandoravirus salinus</name>
    <dbReference type="NCBI Taxonomy" id="1349410"/>
    <lineage>
        <taxon>Viruses</taxon>
        <taxon>Pandoravirus</taxon>
    </lineage>
</organism>
<keyword evidence="3" id="KW-1185">Reference proteome</keyword>
<reference evidence="2 3" key="1">
    <citation type="journal article" date="2013" name="Science">
        <title>Pandoraviruses: amoeba viruses with genomes up to 2.5 Mb reaching that of parasitic eukaryotes.</title>
        <authorList>
            <person name="Philippe N."/>
            <person name="Legendre M."/>
            <person name="Doutre G."/>
            <person name="Coute Y."/>
            <person name="Poirot O."/>
            <person name="Lescot M."/>
            <person name="Arslan D."/>
            <person name="Seltzer V."/>
            <person name="Bertaux L."/>
            <person name="Bruley C."/>
            <person name="Garin J."/>
            <person name="Claverie J.M."/>
            <person name="Abergel C."/>
        </authorList>
    </citation>
    <scope>NUCLEOTIDE SEQUENCE [LARGE SCALE GENOMIC DNA]</scope>
</reference>
<name>S4VZN8_9VIRU</name>
<dbReference type="CDD" id="cd09917">
    <property type="entry name" value="F-box_SF"/>
    <property type="match status" value="1"/>
</dbReference>
<dbReference type="RefSeq" id="YP_008436564.2">
    <property type="nucleotide sequence ID" value="NC_022098.1"/>
</dbReference>
<gene>
    <name evidence="2" type="ORF">psal_cds_83</name>
</gene>
<dbReference type="Proteomes" id="UP000204584">
    <property type="component" value="Segment"/>
</dbReference>
<feature type="compositionally biased region" description="Acidic residues" evidence="1">
    <location>
        <begin position="41"/>
        <end position="68"/>
    </location>
</feature>
<feature type="region of interest" description="Disordered" evidence="1">
    <location>
        <begin position="1"/>
        <end position="69"/>
    </location>
</feature>
<dbReference type="InterPro" id="IPR036047">
    <property type="entry name" value="F-box-like_dom_sf"/>
</dbReference>
<evidence type="ECO:0000313" key="3">
    <source>
        <dbReference type="Proteomes" id="UP000204584"/>
    </source>
</evidence>
<feature type="region of interest" description="Disordered" evidence="1">
    <location>
        <begin position="401"/>
        <end position="448"/>
    </location>
</feature>
<dbReference type="GeneID" id="16605289"/>
<feature type="compositionally biased region" description="Basic and acidic residues" evidence="1">
    <location>
        <begin position="401"/>
        <end position="441"/>
    </location>
</feature>
<evidence type="ECO:0000256" key="1">
    <source>
        <dbReference type="SAM" id="MobiDB-lite"/>
    </source>
</evidence>
<sequence>METTLKRRRDPICRDTGSARGDDDGVCGSNGKRRNVHRDDDYYDETNDDYGDDDDYEYDDGDDDDDDPFLGWVPRRVLGPVHKRRRLTRSVRAPCRLIDAVQGERTPKEEVRAVRESPCDRLPDELLDVILNGPHGVHPASRASTRLVCRRWCDMISAPSPTDERRLVADAPDATKDRGAWARGRCVTASVLAAWVRTGICMPSLDVVLARARLACASATAVDVAVAVALSKRHDAVVAAVAMVGGPTHLFGPNDGDDNDNGDGGAAPERASLYTGRPYTVMSTCHALAERVASAAGPRGLGIADVAVALARGGSLPSVLACIDAAAAHDRAETALALVGVAIARRYAHRWSPGHAVDDIVRRAWEASARHGAARTAHLLGSALDRWGACTAVADPDDYHDTAGHVGDDMGSGRDPAHSDDAVDSGHRDTDTPARRLTDEKDGNDDSMSDARRILGDWMWRMVAGWGRAPGADWFCAVAARGHVALLDVARHCGWIYDGPTTAMSALCSGHIRVCALLARWHAEDNNGEFGPLPCEAAVRLLLYAVERGRCTEADLVRGLTWLASATPPSDVPIGAIGQALAPWPTSPHAAAIVDAWPNAVVQSGHLCGGLAAYVYAGRWGDADRLATLATTIAVTRGPHCPCFALWEPWVARLTESVAYDRPDCDGGTMAVEALATLCALAMRAGVLDHAGAPPAARHSLGDDAFLCANQCAYPRSTAIWSDAVRPGPLPLPVALSARALTVDDPRDEIRSRAASLVRWLIDGNLCPDLLDDEAKDDPVAPGFV</sequence>
<accession>S4VZN8</accession>
<dbReference type="KEGG" id="vg:16605289"/>